<dbReference type="PIRSF" id="PIRSF018266">
    <property type="entry name" value="FecR"/>
    <property type="match status" value="1"/>
</dbReference>
<keyword evidence="1" id="KW-1133">Transmembrane helix</keyword>
<dbReference type="EMBL" id="FOCL01000004">
    <property type="protein sequence ID" value="SEN87221.1"/>
    <property type="molecule type" value="Genomic_DNA"/>
</dbReference>
<dbReference type="OrthoDB" id="697544at2"/>
<dbReference type="Gene3D" id="2.60.120.1440">
    <property type="match status" value="1"/>
</dbReference>
<sequence>MNQKEIKRLLDKFNAGKCTDEELQLLQQMMHELDTDTNTDNNIKALKQPLWERIEKQTIAKGKVRRLNTTWLKVAAAVLVAVCVGLFYSKIATHKNEQVAYQVITAPKGSMKQIMLPDSTTVQLNAGTSIKFPVSFSGSKREVTLINGEAFFDVKHDVKRPFMVHTAKVTTQVLGTSFNIKFYNELPDLQVYVNSGKVEVHDQRHTLGFYTPRQQLTYNKQHESFTRQELTADHSLSWMHDELILDNASFKEITVYLQNRYSVNFKYNEKRLAQQHYSVRFSNKLNIRQVLDILQFIDGHKYKLNGDIVNIK</sequence>
<keyword evidence="5" id="KW-1185">Reference proteome</keyword>
<evidence type="ECO:0000256" key="1">
    <source>
        <dbReference type="SAM" id="Phobius"/>
    </source>
</evidence>
<dbReference type="STRING" id="551995.SAMN05192574_104427"/>
<keyword evidence="1" id="KW-0472">Membrane</keyword>
<dbReference type="Pfam" id="PF16344">
    <property type="entry name" value="FecR_C"/>
    <property type="match status" value="1"/>
</dbReference>
<evidence type="ECO:0000313" key="5">
    <source>
        <dbReference type="Proteomes" id="UP000198942"/>
    </source>
</evidence>
<dbReference type="Pfam" id="PF04773">
    <property type="entry name" value="FecR"/>
    <property type="match status" value="1"/>
</dbReference>
<feature type="domain" description="FecR protein" evidence="2">
    <location>
        <begin position="103"/>
        <end position="199"/>
    </location>
</feature>
<feature type="domain" description="Protein FecR C-terminal" evidence="3">
    <location>
        <begin position="243"/>
        <end position="310"/>
    </location>
</feature>
<feature type="transmembrane region" description="Helical" evidence="1">
    <location>
        <begin position="70"/>
        <end position="88"/>
    </location>
</feature>
<accession>A0A1H8K361</accession>
<dbReference type="GO" id="GO:0016989">
    <property type="term" value="F:sigma factor antagonist activity"/>
    <property type="evidence" value="ECO:0007669"/>
    <property type="project" value="TreeGrafter"/>
</dbReference>
<keyword evidence="1" id="KW-0812">Transmembrane</keyword>
<protein>
    <recommendedName>
        <fullName evidence="6">Ferric-dicitrate binding protein FerR, regulates iron transport through sigma-19</fullName>
    </recommendedName>
</protein>
<evidence type="ECO:0008006" key="6">
    <source>
        <dbReference type="Google" id="ProtNLM"/>
    </source>
</evidence>
<dbReference type="Proteomes" id="UP000198942">
    <property type="component" value="Unassembled WGS sequence"/>
</dbReference>
<dbReference type="AlphaFoldDB" id="A0A1H8K361"/>
<dbReference type="InterPro" id="IPR012373">
    <property type="entry name" value="Ferrdict_sens_TM"/>
</dbReference>
<dbReference type="PANTHER" id="PTHR30273">
    <property type="entry name" value="PERIPLASMIC SIGNAL SENSOR AND SIGMA FACTOR ACTIVATOR FECR-RELATED"/>
    <property type="match status" value="1"/>
</dbReference>
<dbReference type="Gene3D" id="3.55.50.30">
    <property type="match status" value="1"/>
</dbReference>
<reference evidence="5" key="1">
    <citation type="submission" date="2016-10" db="EMBL/GenBank/DDBJ databases">
        <authorList>
            <person name="Varghese N."/>
            <person name="Submissions S."/>
        </authorList>
    </citation>
    <scope>NUCLEOTIDE SEQUENCE [LARGE SCALE GENOMIC DNA]</scope>
    <source>
        <strain evidence="5">Gh-48</strain>
    </source>
</reference>
<proteinExistence type="predicted"/>
<evidence type="ECO:0000313" key="4">
    <source>
        <dbReference type="EMBL" id="SEN87221.1"/>
    </source>
</evidence>
<dbReference type="PANTHER" id="PTHR30273:SF2">
    <property type="entry name" value="PROTEIN FECR"/>
    <property type="match status" value="1"/>
</dbReference>
<gene>
    <name evidence="4" type="ORF">SAMN05192574_104427</name>
</gene>
<dbReference type="InterPro" id="IPR032508">
    <property type="entry name" value="FecR_C"/>
</dbReference>
<organism evidence="4 5">
    <name type="scientific">Mucilaginibacter gossypiicola</name>
    <dbReference type="NCBI Taxonomy" id="551995"/>
    <lineage>
        <taxon>Bacteria</taxon>
        <taxon>Pseudomonadati</taxon>
        <taxon>Bacteroidota</taxon>
        <taxon>Sphingobacteriia</taxon>
        <taxon>Sphingobacteriales</taxon>
        <taxon>Sphingobacteriaceae</taxon>
        <taxon>Mucilaginibacter</taxon>
    </lineage>
</organism>
<name>A0A1H8K361_9SPHI</name>
<evidence type="ECO:0000259" key="2">
    <source>
        <dbReference type="Pfam" id="PF04773"/>
    </source>
</evidence>
<dbReference type="InterPro" id="IPR006860">
    <property type="entry name" value="FecR"/>
</dbReference>
<dbReference type="RefSeq" id="WP_091211503.1">
    <property type="nucleotide sequence ID" value="NZ_FOCL01000004.1"/>
</dbReference>
<evidence type="ECO:0000259" key="3">
    <source>
        <dbReference type="Pfam" id="PF16344"/>
    </source>
</evidence>